<sequence length="134" mass="13857">MAEPPATPPSEDLGGDLPRTPATHIPPEPALVTLGWPYVAVPEVVLGTVPVYPSDAGPKHSGHPLARRVIGCFGLVLGGSAGLCVGGLGAALLVALLHPFMPHLANLLLLSLTLFSVAFGATLGRRVLERETFE</sequence>
<evidence type="ECO:0000313" key="3">
    <source>
        <dbReference type="EMBL" id="KIG15115.1"/>
    </source>
</evidence>
<dbReference type="EMBL" id="JMCC02000060">
    <property type="protein sequence ID" value="KIG15115.1"/>
    <property type="molecule type" value="Genomic_DNA"/>
</dbReference>
<evidence type="ECO:0000256" key="2">
    <source>
        <dbReference type="SAM" id="Phobius"/>
    </source>
</evidence>
<feature type="region of interest" description="Disordered" evidence="1">
    <location>
        <begin position="1"/>
        <end position="24"/>
    </location>
</feature>
<dbReference type="AlphaFoldDB" id="A0A0C2CZS5"/>
<reference evidence="3 4" key="1">
    <citation type="submission" date="2014-12" db="EMBL/GenBank/DDBJ databases">
        <title>Genome assembly of Enhygromyxa salina DSM 15201.</title>
        <authorList>
            <person name="Sharma G."/>
            <person name="Subramanian S."/>
        </authorList>
    </citation>
    <scope>NUCLEOTIDE SEQUENCE [LARGE SCALE GENOMIC DNA]</scope>
    <source>
        <strain evidence="3 4">DSM 15201</strain>
    </source>
</reference>
<evidence type="ECO:0000256" key="1">
    <source>
        <dbReference type="SAM" id="MobiDB-lite"/>
    </source>
</evidence>
<keyword evidence="2" id="KW-1133">Transmembrane helix</keyword>
<evidence type="ECO:0000313" key="4">
    <source>
        <dbReference type="Proteomes" id="UP000031599"/>
    </source>
</evidence>
<proteinExistence type="predicted"/>
<gene>
    <name evidence="3" type="ORF">DB30_06023</name>
</gene>
<keyword evidence="2" id="KW-0472">Membrane</keyword>
<dbReference type="Proteomes" id="UP000031599">
    <property type="component" value="Unassembled WGS sequence"/>
</dbReference>
<protein>
    <submittedName>
        <fullName evidence="3">Uncharacterized protein</fullName>
    </submittedName>
</protein>
<accession>A0A0C2CZS5</accession>
<comment type="caution">
    <text evidence="3">The sequence shown here is derived from an EMBL/GenBank/DDBJ whole genome shotgun (WGS) entry which is preliminary data.</text>
</comment>
<dbReference type="RefSeq" id="WP_052552338.1">
    <property type="nucleotide sequence ID" value="NZ_JMCC02000060.1"/>
</dbReference>
<keyword evidence="2" id="KW-0812">Transmembrane</keyword>
<feature type="transmembrane region" description="Helical" evidence="2">
    <location>
        <begin position="69"/>
        <end position="97"/>
    </location>
</feature>
<organism evidence="3 4">
    <name type="scientific">Enhygromyxa salina</name>
    <dbReference type="NCBI Taxonomy" id="215803"/>
    <lineage>
        <taxon>Bacteria</taxon>
        <taxon>Pseudomonadati</taxon>
        <taxon>Myxococcota</taxon>
        <taxon>Polyangia</taxon>
        <taxon>Nannocystales</taxon>
        <taxon>Nannocystaceae</taxon>
        <taxon>Enhygromyxa</taxon>
    </lineage>
</organism>
<feature type="transmembrane region" description="Helical" evidence="2">
    <location>
        <begin position="103"/>
        <end position="124"/>
    </location>
</feature>
<name>A0A0C2CZS5_9BACT</name>